<dbReference type="InterPro" id="IPR036249">
    <property type="entry name" value="Thioredoxin-like_sf"/>
</dbReference>
<dbReference type="NCBIfam" id="TIGR02174">
    <property type="entry name" value="CXXU_selWTH"/>
    <property type="match status" value="1"/>
</dbReference>
<dbReference type="Gene3D" id="3.40.30.10">
    <property type="entry name" value="Glutaredoxin"/>
    <property type="match status" value="1"/>
</dbReference>
<sequence length="78" mass="8937">MKKINVLIEYCFASRFREVQRAIFKQVPDAIVIGNVGRWSSFEVTVNGKLIYSMLETGEFPNRDLIATEVVKIANENE</sequence>
<evidence type="ECO:0000313" key="3">
    <source>
        <dbReference type="Proteomes" id="UP000276133"/>
    </source>
</evidence>
<dbReference type="InterPro" id="IPR011893">
    <property type="entry name" value="Selenoprotein_Rdx-typ"/>
</dbReference>
<keyword evidence="1" id="KW-0676">Redox-active center</keyword>
<dbReference type="AlphaFoldDB" id="A0A3M7Q9L8"/>
<comment type="caution">
    <text evidence="2">The sequence shown here is derived from an EMBL/GenBank/DDBJ whole genome shotgun (WGS) entry which is preliminary data.</text>
</comment>
<protein>
    <submittedName>
        <fullName evidence="2">Migration and invasion enhancer 1</fullName>
    </submittedName>
</protein>
<evidence type="ECO:0000256" key="1">
    <source>
        <dbReference type="ARBA" id="ARBA00023284"/>
    </source>
</evidence>
<dbReference type="SUPFAM" id="SSF52833">
    <property type="entry name" value="Thioredoxin-like"/>
    <property type="match status" value="1"/>
</dbReference>
<dbReference type="OrthoDB" id="5962009at2759"/>
<dbReference type="EMBL" id="REGN01006968">
    <property type="protein sequence ID" value="RNA07671.1"/>
    <property type="molecule type" value="Genomic_DNA"/>
</dbReference>
<evidence type="ECO:0000313" key="2">
    <source>
        <dbReference type="EMBL" id="RNA07671.1"/>
    </source>
</evidence>
<reference evidence="2 3" key="1">
    <citation type="journal article" date="2018" name="Sci. Rep.">
        <title>Genomic signatures of local adaptation to the degree of environmental predictability in rotifers.</title>
        <authorList>
            <person name="Franch-Gras L."/>
            <person name="Hahn C."/>
            <person name="Garcia-Roger E.M."/>
            <person name="Carmona M.J."/>
            <person name="Serra M."/>
            <person name="Gomez A."/>
        </authorList>
    </citation>
    <scope>NUCLEOTIDE SEQUENCE [LARGE SCALE GENOMIC DNA]</scope>
    <source>
        <strain evidence="2">HYR1</strain>
    </source>
</reference>
<keyword evidence="3" id="KW-1185">Reference proteome</keyword>
<proteinExistence type="predicted"/>
<name>A0A3M7Q9L8_BRAPC</name>
<gene>
    <name evidence="2" type="ORF">BpHYR1_046463</name>
</gene>
<dbReference type="Proteomes" id="UP000276133">
    <property type="component" value="Unassembled WGS sequence"/>
</dbReference>
<dbReference type="STRING" id="10195.A0A3M7Q9L8"/>
<organism evidence="2 3">
    <name type="scientific">Brachionus plicatilis</name>
    <name type="common">Marine rotifer</name>
    <name type="synonym">Brachionus muelleri</name>
    <dbReference type="NCBI Taxonomy" id="10195"/>
    <lineage>
        <taxon>Eukaryota</taxon>
        <taxon>Metazoa</taxon>
        <taxon>Spiralia</taxon>
        <taxon>Gnathifera</taxon>
        <taxon>Rotifera</taxon>
        <taxon>Eurotatoria</taxon>
        <taxon>Monogononta</taxon>
        <taxon>Pseudotrocha</taxon>
        <taxon>Ploima</taxon>
        <taxon>Brachionidae</taxon>
        <taxon>Brachionus</taxon>
    </lineage>
</organism>
<accession>A0A3M7Q9L8</accession>
<dbReference type="Pfam" id="PF10262">
    <property type="entry name" value="Rdx"/>
    <property type="match status" value="1"/>
</dbReference>